<accession>A0A9W4JQZ0</accession>
<comment type="subcellular location">
    <subcellularLocation>
        <location evidence="1">Nucleus</location>
    </subcellularLocation>
</comment>
<dbReference type="EMBL" id="CAJVPG010000433">
    <property type="protein sequence ID" value="CAG8414564.1"/>
    <property type="molecule type" value="Genomic_DNA"/>
</dbReference>
<keyword evidence="8" id="KW-1185">Reference proteome</keyword>
<dbReference type="GO" id="GO:0045944">
    <property type="term" value="P:positive regulation of transcription by RNA polymerase II"/>
    <property type="evidence" value="ECO:0007669"/>
    <property type="project" value="TreeGrafter"/>
</dbReference>
<name>A0A9W4JQZ0_9EURO</name>
<evidence type="ECO:0000256" key="2">
    <source>
        <dbReference type="ARBA" id="ARBA00023015"/>
    </source>
</evidence>
<dbReference type="PANTHER" id="PTHR37534:SF8">
    <property type="entry name" value="ZN(II)2CYS6 TRANSCRIPTION FACTOR (EUROFUNG)"/>
    <property type="match status" value="1"/>
</dbReference>
<dbReference type="Gene3D" id="4.10.240.10">
    <property type="entry name" value="Zn(2)-C6 fungal-type DNA-binding domain"/>
    <property type="match status" value="1"/>
</dbReference>
<dbReference type="Pfam" id="PF11951">
    <property type="entry name" value="Fungal_trans_2"/>
    <property type="match status" value="1"/>
</dbReference>
<evidence type="ECO:0000256" key="3">
    <source>
        <dbReference type="ARBA" id="ARBA00023125"/>
    </source>
</evidence>
<dbReference type="Pfam" id="PF00172">
    <property type="entry name" value="Zn_clus"/>
    <property type="match status" value="1"/>
</dbReference>
<dbReference type="InterPro" id="IPR001138">
    <property type="entry name" value="Zn2Cys6_DnaBD"/>
</dbReference>
<dbReference type="GO" id="GO:0000976">
    <property type="term" value="F:transcription cis-regulatory region binding"/>
    <property type="evidence" value="ECO:0007669"/>
    <property type="project" value="TreeGrafter"/>
</dbReference>
<dbReference type="InterPro" id="IPR021858">
    <property type="entry name" value="Fun_TF"/>
</dbReference>
<organism evidence="7 8">
    <name type="scientific">Penicillium salamii</name>
    <dbReference type="NCBI Taxonomy" id="1612424"/>
    <lineage>
        <taxon>Eukaryota</taxon>
        <taxon>Fungi</taxon>
        <taxon>Dikarya</taxon>
        <taxon>Ascomycota</taxon>
        <taxon>Pezizomycotina</taxon>
        <taxon>Eurotiomycetes</taxon>
        <taxon>Eurotiomycetidae</taxon>
        <taxon>Eurotiales</taxon>
        <taxon>Aspergillaceae</taxon>
        <taxon>Penicillium</taxon>
    </lineage>
</organism>
<keyword evidence="3" id="KW-0238">DNA-binding</keyword>
<dbReference type="GO" id="GO:0005634">
    <property type="term" value="C:nucleus"/>
    <property type="evidence" value="ECO:0007669"/>
    <property type="project" value="UniProtKB-SubCell"/>
</dbReference>
<dbReference type="GO" id="GO:0008270">
    <property type="term" value="F:zinc ion binding"/>
    <property type="evidence" value="ECO:0007669"/>
    <property type="project" value="InterPro"/>
</dbReference>
<evidence type="ECO:0000259" key="6">
    <source>
        <dbReference type="PROSITE" id="PS50048"/>
    </source>
</evidence>
<evidence type="ECO:0000256" key="1">
    <source>
        <dbReference type="ARBA" id="ARBA00004123"/>
    </source>
</evidence>
<dbReference type="InterPro" id="IPR036864">
    <property type="entry name" value="Zn2-C6_fun-type_DNA-bd_sf"/>
</dbReference>
<keyword evidence="5" id="KW-0539">Nucleus</keyword>
<proteinExistence type="predicted"/>
<keyword evidence="4" id="KW-0804">Transcription</keyword>
<dbReference type="PROSITE" id="PS50048">
    <property type="entry name" value="ZN2_CY6_FUNGAL_2"/>
    <property type="match status" value="1"/>
</dbReference>
<evidence type="ECO:0000313" key="7">
    <source>
        <dbReference type="EMBL" id="CAG8414564.1"/>
    </source>
</evidence>
<dbReference type="OrthoDB" id="5380854at2759"/>
<protein>
    <recommendedName>
        <fullName evidence="6">Zn(2)-C6 fungal-type domain-containing protein</fullName>
    </recommendedName>
</protein>
<evidence type="ECO:0000256" key="4">
    <source>
        <dbReference type="ARBA" id="ARBA00023163"/>
    </source>
</evidence>
<evidence type="ECO:0000313" key="8">
    <source>
        <dbReference type="Proteomes" id="UP001152649"/>
    </source>
</evidence>
<evidence type="ECO:0000256" key="5">
    <source>
        <dbReference type="ARBA" id="ARBA00023242"/>
    </source>
</evidence>
<dbReference type="AlphaFoldDB" id="A0A9W4JQZ0"/>
<reference evidence="7" key="1">
    <citation type="submission" date="2021-07" db="EMBL/GenBank/DDBJ databases">
        <authorList>
            <person name="Branca A.L. A."/>
        </authorList>
    </citation>
    <scope>NUCLEOTIDE SEQUENCE</scope>
</reference>
<dbReference type="SUPFAM" id="SSF57701">
    <property type="entry name" value="Zn2/Cys6 DNA-binding domain"/>
    <property type="match status" value="1"/>
</dbReference>
<feature type="domain" description="Zn(2)-C6 fungal-type" evidence="6">
    <location>
        <begin position="10"/>
        <end position="38"/>
    </location>
</feature>
<keyword evidence="2" id="KW-0805">Transcription regulation</keyword>
<dbReference type="GO" id="GO:0000981">
    <property type="term" value="F:DNA-binding transcription factor activity, RNA polymerase II-specific"/>
    <property type="evidence" value="ECO:0007669"/>
    <property type="project" value="InterPro"/>
</dbReference>
<gene>
    <name evidence="7" type="ORF">PSALAMII_LOCUS9191</name>
</gene>
<dbReference type="CDD" id="cd00067">
    <property type="entry name" value="GAL4"/>
    <property type="match status" value="1"/>
</dbReference>
<dbReference type="Proteomes" id="UP001152649">
    <property type="component" value="Unassembled WGS sequence"/>
</dbReference>
<comment type="caution">
    <text evidence="7">The sequence shown here is derived from an EMBL/GenBank/DDBJ whole genome shotgun (WGS) entry which is preliminary data.</text>
</comment>
<dbReference type="PANTHER" id="PTHR37534">
    <property type="entry name" value="TRANSCRIPTIONAL ACTIVATOR PROTEIN UGA3"/>
    <property type="match status" value="1"/>
</dbReference>
<dbReference type="PROSITE" id="PS00463">
    <property type="entry name" value="ZN2_CY6_FUNGAL_1"/>
    <property type="match status" value="1"/>
</dbReference>
<dbReference type="SMART" id="SM00066">
    <property type="entry name" value="GAL4"/>
    <property type="match status" value="1"/>
</dbReference>
<sequence>MHMDMSLHESCWTCRNRHVQCDRSQIPCAKCQKAGLECLKKLPFRWVKGVAIRGNMQGHTYENNSAAPVTKPKRFRFKSSGGKAAGRRSAISMITHSPIPSPGKRVIHSLSFMLILYVPDNKRLCANFVVYDSDKNQLRKLIPLALQNPILGKVILALAARHLANHGQTFGSNLSGALLLPETMKYDRDALLFKHQAIAGLSNALGNPKQCYKDINLASVFLLVLLDLLESGGEEWQVHLHGAKSLITSSFRQPPPDNSTKQESTHVIQDTRDFVIQQIVLIDTLGSIFPRPKSPSQELTLGQTGMAQDSIEYSFLACPELLRSAIRSISRERDSAAACGIFHGTDVQAYIQAISVVVKLAENFDCVSWASRLQQPRHTREDIHFLAVVAQVYKIATLLYGRRVISALEKKNISQDELILELLGLLNSLKDRQELLKCVLWPVFVAGLECRSPEQKQFFISRLEEFWMTTNCLNVINAAKILQEYWSRDDWESICWAFDVGRFGQAWLLI</sequence>